<dbReference type="Proteomes" id="UP000231503">
    <property type="component" value="Unassembled WGS sequence"/>
</dbReference>
<reference evidence="7" key="1">
    <citation type="submission" date="2017-09" db="EMBL/GenBank/DDBJ databases">
        <title>Depth-based differentiation of microbial function through sediment-hosted aquifers and enrichment of novel symbionts in the deep terrestrial subsurface.</title>
        <authorList>
            <person name="Probst A.J."/>
            <person name="Ladd B."/>
            <person name="Jarett J.K."/>
            <person name="Geller-Mcgrath D.E."/>
            <person name="Sieber C.M.K."/>
            <person name="Emerson J.B."/>
            <person name="Anantharaman K."/>
            <person name="Thomas B.C."/>
            <person name="Malmstrom R."/>
            <person name="Stieglmeier M."/>
            <person name="Klingl A."/>
            <person name="Woyke T."/>
            <person name="Ryan C.M."/>
            <person name="Banfield J.F."/>
        </authorList>
    </citation>
    <scope>NUCLEOTIDE SEQUENCE [LARGE SCALE GENOMIC DNA]</scope>
</reference>
<organism evidence="6 7">
    <name type="scientific">Candidatus Niyogibacteria bacterium CG10_big_fil_rev_8_21_14_0_10_46_36</name>
    <dbReference type="NCBI Taxonomy" id="1974726"/>
    <lineage>
        <taxon>Bacteria</taxon>
        <taxon>Candidatus Niyogiibacteriota</taxon>
    </lineage>
</organism>
<dbReference type="PROSITE" id="PS00070">
    <property type="entry name" value="ALDEHYDE_DEHYDR_CYS"/>
    <property type="match status" value="1"/>
</dbReference>
<dbReference type="InterPro" id="IPR016161">
    <property type="entry name" value="Ald_DH/histidinol_DH"/>
</dbReference>
<keyword evidence="2 4" id="KW-0560">Oxidoreductase</keyword>
<dbReference type="InterPro" id="IPR029510">
    <property type="entry name" value="Ald_DH_CS_GLU"/>
</dbReference>
<dbReference type="SUPFAM" id="SSF53720">
    <property type="entry name" value="ALDH-like"/>
    <property type="match status" value="1"/>
</dbReference>
<dbReference type="InterPro" id="IPR016160">
    <property type="entry name" value="Ald_DH_CS_CYS"/>
</dbReference>
<gene>
    <name evidence="6" type="ORF">COU47_00700</name>
</gene>
<name>A0A2H0TEF9_9BACT</name>
<proteinExistence type="inferred from homology"/>
<protein>
    <submittedName>
        <fullName evidence="6">Aldehyde dehydrogenase</fullName>
    </submittedName>
</protein>
<dbReference type="Gene3D" id="3.40.309.10">
    <property type="entry name" value="Aldehyde Dehydrogenase, Chain A, domain 2"/>
    <property type="match status" value="1"/>
</dbReference>
<dbReference type="InterPro" id="IPR016163">
    <property type="entry name" value="Ald_DH_C"/>
</dbReference>
<dbReference type="PANTHER" id="PTHR11699">
    <property type="entry name" value="ALDEHYDE DEHYDROGENASE-RELATED"/>
    <property type="match status" value="1"/>
</dbReference>
<dbReference type="FunFam" id="3.40.605.10:FF:000007">
    <property type="entry name" value="NAD/NADP-dependent betaine aldehyde dehydrogenase"/>
    <property type="match status" value="1"/>
</dbReference>
<evidence type="ECO:0000256" key="3">
    <source>
        <dbReference type="PROSITE-ProRule" id="PRU10007"/>
    </source>
</evidence>
<dbReference type="EMBL" id="PFCO01000001">
    <property type="protein sequence ID" value="PIR69937.1"/>
    <property type="molecule type" value="Genomic_DNA"/>
</dbReference>
<feature type="active site" evidence="3">
    <location>
        <position position="248"/>
    </location>
</feature>
<comment type="caution">
    <text evidence="6">The sequence shown here is derived from an EMBL/GenBank/DDBJ whole genome shotgun (WGS) entry which is preliminary data.</text>
</comment>
<dbReference type="InterPro" id="IPR016162">
    <property type="entry name" value="Ald_DH_N"/>
</dbReference>
<sequence length="481" mass="52434">MRYPDTIGHWHGGLWVGALNGCIEKFDPCSGKSIAKIHQGTEEDAATLVDSARNEFFSWRKTPILERASILLKATQIMERNKNNIARIVHIETGKSMKDALGEVSGAIRMGYFWASEGERFYGRTMTSGMKDRFAYTVREPVGVCALITSFNTPIANTAWKMFPALLCGNTAVIKPSEYTPYTTIMFAEMLAEAGLPPGVFSVLQGDGQAGRALIEQDIDLVSFTGSARTGFAVRRIVSERPVKVSLELGGKNPLVVCADADIDWAVECALLSAFSNAGQRCAAGSRILVDVSIANVFKEKLVARTNVLRLGNADEDDLGPVVSEKQLMAMLTQCEDAKKRGRIAFLAGGYRVGRPGYFMAPTIIDDEFHTSLLAQNELFGPIVSIHVFDTFREMIEMVNGTPYGLTAAIHTKHSDAIQCFIRDCRSGIVSVNGPTYGSEPNMPFGGVGVSGNGFREPGTEALDVYTETKGVYIKYFPDTV</sequence>
<evidence type="ECO:0000313" key="7">
    <source>
        <dbReference type="Proteomes" id="UP000231503"/>
    </source>
</evidence>
<evidence type="ECO:0000313" key="6">
    <source>
        <dbReference type="EMBL" id="PIR69937.1"/>
    </source>
</evidence>
<evidence type="ECO:0000259" key="5">
    <source>
        <dbReference type="Pfam" id="PF00171"/>
    </source>
</evidence>
<feature type="domain" description="Aldehyde dehydrogenase" evidence="5">
    <location>
        <begin position="16"/>
        <end position="471"/>
    </location>
</feature>
<dbReference type="PROSITE" id="PS00687">
    <property type="entry name" value="ALDEHYDE_DEHYDR_GLU"/>
    <property type="match status" value="1"/>
</dbReference>
<dbReference type="AlphaFoldDB" id="A0A2H0TEF9"/>
<dbReference type="CDD" id="cd07078">
    <property type="entry name" value="ALDH"/>
    <property type="match status" value="1"/>
</dbReference>
<comment type="similarity">
    <text evidence="1 4">Belongs to the aldehyde dehydrogenase family.</text>
</comment>
<evidence type="ECO:0000256" key="4">
    <source>
        <dbReference type="RuleBase" id="RU003345"/>
    </source>
</evidence>
<evidence type="ECO:0000256" key="1">
    <source>
        <dbReference type="ARBA" id="ARBA00009986"/>
    </source>
</evidence>
<dbReference type="GO" id="GO:0016620">
    <property type="term" value="F:oxidoreductase activity, acting on the aldehyde or oxo group of donors, NAD or NADP as acceptor"/>
    <property type="evidence" value="ECO:0007669"/>
    <property type="project" value="InterPro"/>
</dbReference>
<dbReference type="Pfam" id="PF00171">
    <property type="entry name" value="Aldedh"/>
    <property type="match status" value="1"/>
</dbReference>
<evidence type="ECO:0000256" key="2">
    <source>
        <dbReference type="ARBA" id="ARBA00023002"/>
    </source>
</evidence>
<dbReference type="InterPro" id="IPR015590">
    <property type="entry name" value="Aldehyde_DH_dom"/>
</dbReference>
<accession>A0A2H0TEF9</accession>
<dbReference type="Gene3D" id="3.40.605.10">
    <property type="entry name" value="Aldehyde Dehydrogenase, Chain A, domain 1"/>
    <property type="match status" value="1"/>
</dbReference>